<organism evidence="1 4">
    <name type="scientific">Adineta ricciae</name>
    <name type="common">Rotifer</name>
    <dbReference type="NCBI Taxonomy" id="249248"/>
    <lineage>
        <taxon>Eukaryota</taxon>
        <taxon>Metazoa</taxon>
        <taxon>Spiralia</taxon>
        <taxon>Gnathifera</taxon>
        <taxon>Rotifera</taxon>
        <taxon>Eurotatoria</taxon>
        <taxon>Bdelloidea</taxon>
        <taxon>Adinetida</taxon>
        <taxon>Adinetidae</taxon>
        <taxon>Adineta</taxon>
    </lineage>
</organism>
<evidence type="ECO:0000313" key="2">
    <source>
        <dbReference type="EMBL" id="CAF1664999.1"/>
    </source>
</evidence>
<keyword evidence="3" id="KW-1185">Reference proteome</keyword>
<proteinExistence type="predicted"/>
<reference evidence="1" key="1">
    <citation type="submission" date="2021-02" db="EMBL/GenBank/DDBJ databases">
        <authorList>
            <person name="Nowell W R."/>
        </authorList>
    </citation>
    <scope>NUCLEOTIDE SEQUENCE</scope>
</reference>
<accession>A0A815QVZ7</accession>
<evidence type="ECO:0000313" key="4">
    <source>
        <dbReference type="Proteomes" id="UP000663852"/>
    </source>
</evidence>
<dbReference type="Proteomes" id="UP000663852">
    <property type="component" value="Unassembled WGS sequence"/>
</dbReference>
<sequence>MIILLSNCTAYFVETLSLTNLTTLDLYGYYGTVGSGRLGSSHLPTVSCKLRAENGQELIKYFLCNSDRNPVVRNLPELAGIGENCAGIEKSSIGTDSDFNGSSRWNDRPGVPLDHHRNKDDGIRDCLSYVLEQVVELVNVTDVTMIDRATDHSGTDKTDECSLLHTLL</sequence>
<name>A0A815QVZ7_ADIRI</name>
<comment type="caution">
    <text evidence="1">The sequence shown here is derived from an EMBL/GenBank/DDBJ whole genome shotgun (WGS) entry which is preliminary data.</text>
</comment>
<dbReference type="EMBL" id="CAJNOR010011992">
    <property type="protein sequence ID" value="CAF1664999.1"/>
    <property type="molecule type" value="Genomic_DNA"/>
</dbReference>
<dbReference type="Proteomes" id="UP000663828">
    <property type="component" value="Unassembled WGS sequence"/>
</dbReference>
<dbReference type="AlphaFoldDB" id="A0A815QVZ7"/>
<gene>
    <name evidence="1" type="ORF">EDS130_LOCUS40630</name>
    <name evidence="2" type="ORF">XAT740_LOCUS57601</name>
</gene>
<protein>
    <submittedName>
        <fullName evidence="1">Uncharacterized protein</fullName>
    </submittedName>
</protein>
<dbReference type="EMBL" id="CAJNOJ010000497">
    <property type="protein sequence ID" value="CAF1468482.1"/>
    <property type="molecule type" value="Genomic_DNA"/>
</dbReference>
<evidence type="ECO:0000313" key="3">
    <source>
        <dbReference type="Proteomes" id="UP000663828"/>
    </source>
</evidence>
<evidence type="ECO:0000313" key="1">
    <source>
        <dbReference type="EMBL" id="CAF1468482.1"/>
    </source>
</evidence>